<dbReference type="Pfam" id="PF06244">
    <property type="entry name" value="Ccdc124"/>
    <property type="match status" value="1"/>
</dbReference>
<dbReference type="PANTHER" id="PTHR21680">
    <property type="entry name" value="COILED-COIL DOMAIN-CONTAINING PROTEIN 124"/>
    <property type="match status" value="1"/>
</dbReference>
<dbReference type="PANTHER" id="PTHR21680:SF0">
    <property type="entry name" value="COILED-COIL DOMAIN-CONTAINING PROTEIN 124"/>
    <property type="match status" value="1"/>
</dbReference>
<proteinExistence type="inferred from homology"/>
<dbReference type="OrthoDB" id="76412at2759"/>
<feature type="region of interest" description="Disordered" evidence="3">
    <location>
        <begin position="223"/>
        <end position="264"/>
    </location>
</feature>
<feature type="compositionally biased region" description="Acidic residues" evidence="3">
    <location>
        <begin position="249"/>
        <end position="264"/>
    </location>
</feature>
<comment type="similarity">
    <text evidence="1">Belongs to the CCDC124 family.</text>
</comment>
<reference evidence="5 6" key="1">
    <citation type="submission" date="2013-07" db="EMBL/GenBank/DDBJ databases">
        <authorList>
            <person name="Stoco P.H."/>
            <person name="Wagner G."/>
            <person name="Gerber A."/>
            <person name="Zaha A."/>
            <person name="Thompson C."/>
            <person name="Bartholomeu D.C."/>
            <person name="Luckemeyer D.D."/>
            <person name="Bahia D."/>
            <person name="Loreto E."/>
            <person name="Prestes E.B."/>
            <person name="Lima F.M."/>
            <person name="Rodrigues-Luiz G."/>
            <person name="Vallejo G.A."/>
            <person name="Filho J.F."/>
            <person name="Monteiro K.M."/>
            <person name="Tyler K.M."/>
            <person name="de Almeida L.G."/>
            <person name="Ortiz M.F."/>
            <person name="Siervo M.A."/>
            <person name="de Moraes M.H."/>
            <person name="Cunha O.L."/>
            <person name="Mendonca-Neto R."/>
            <person name="Silva R."/>
            <person name="Teixeira S.M."/>
            <person name="Murta S.M."/>
            <person name="Sincero T.C."/>
            <person name="Mendes T.A."/>
            <person name="Urmenyi T.P."/>
            <person name="Silva V.G."/>
            <person name="da Rocha W.D."/>
            <person name="Andersson B."/>
            <person name="Romanha A.J."/>
            <person name="Steindel M."/>
            <person name="de Vasconcelos A.T."/>
            <person name="Grisard E.C."/>
        </authorList>
    </citation>
    <scope>NUCLEOTIDE SEQUENCE [LARGE SCALE GENOMIC DNA]</scope>
    <source>
        <strain evidence="5 6">SC58</strain>
    </source>
</reference>
<feature type="compositionally biased region" description="Basic and acidic residues" evidence="3">
    <location>
        <begin position="234"/>
        <end position="248"/>
    </location>
</feature>
<evidence type="ECO:0000256" key="1">
    <source>
        <dbReference type="ARBA" id="ARBA00008296"/>
    </source>
</evidence>
<sequence length="264" mass="30969">MPSGPKSNKFMNRHAAEARERDQEHQANAKAAREQAREDAKWVESDPRELKKQARQREAEEKARKQDEVRAERKEQLEQEEQELSQKVPRKVTRRQIQKDLSKLLKDYDKGKEKERQQQPGALVTNIDAALPESNPNRTAKNEVRNSSSDIKASGGVTEVLSALQSGMQPGAVSLPEARHIGKRARVLYRQFCEEHISTLREEKPRLRRTQYDELLWEMWQKSPMNPFVQRSEQQSKERLEQERRWMEADDDEESEDDDEVKRD</sequence>
<comment type="caution">
    <text evidence="5">The sequence shown here is derived from an EMBL/GenBank/DDBJ whole genome shotgun (WGS) entry which is preliminary data.</text>
</comment>
<dbReference type="InterPro" id="IPR054414">
    <property type="entry name" value="Ccdc124/Oxs1_C"/>
</dbReference>
<feature type="compositionally biased region" description="Basic and acidic residues" evidence="3">
    <location>
        <begin position="14"/>
        <end position="77"/>
    </location>
</feature>
<evidence type="ECO:0000313" key="5">
    <source>
        <dbReference type="EMBL" id="ESL08467.1"/>
    </source>
</evidence>
<feature type="compositionally biased region" description="Basic and acidic residues" evidence="3">
    <location>
        <begin position="97"/>
        <end position="117"/>
    </location>
</feature>
<dbReference type="GO" id="GO:0003713">
    <property type="term" value="F:transcription coactivator activity"/>
    <property type="evidence" value="ECO:0007669"/>
    <property type="project" value="TreeGrafter"/>
</dbReference>
<feature type="compositionally biased region" description="Polar residues" evidence="3">
    <location>
        <begin position="134"/>
        <end position="151"/>
    </location>
</feature>
<dbReference type="EMBL" id="AUPL01003830">
    <property type="protein sequence ID" value="ESL08467.1"/>
    <property type="molecule type" value="Genomic_DNA"/>
</dbReference>
<dbReference type="GO" id="GO:0005634">
    <property type="term" value="C:nucleus"/>
    <property type="evidence" value="ECO:0007669"/>
    <property type="project" value="TreeGrafter"/>
</dbReference>
<feature type="region of interest" description="Disordered" evidence="3">
    <location>
        <begin position="1"/>
        <end position="154"/>
    </location>
</feature>
<protein>
    <recommendedName>
        <fullName evidence="4">Coiled-coil domain-containing protein</fullName>
    </recommendedName>
</protein>
<dbReference type="VEuPathDB" id="TriTrypDB:TRSC58_03830"/>
<dbReference type="AlphaFoldDB" id="A0A061J583"/>
<name>A0A061J583_TRYRA</name>
<keyword evidence="2" id="KW-0175">Coiled coil</keyword>
<accession>A0A061J583</accession>
<organism evidence="5 6">
    <name type="scientific">Trypanosoma rangeli SC58</name>
    <dbReference type="NCBI Taxonomy" id="429131"/>
    <lineage>
        <taxon>Eukaryota</taxon>
        <taxon>Discoba</taxon>
        <taxon>Euglenozoa</taxon>
        <taxon>Kinetoplastea</taxon>
        <taxon>Metakinetoplastina</taxon>
        <taxon>Trypanosomatida</taxon>
        <taxon>Trypanosomatidae</taxon>
        <taxon>Trypanosoma</taxon>
        <taxon>Herpetosoma</taxon>
    </lineage>
</organism>
<evidence type="ECO:0000256" key="3">
    <source>
        <dbReference type="SAM" id="MobiDB-lite"/>
    </source>
</evidence>
<dbReference type="GO" id="GO:0006366">
    <property type="term" value="P:transcription by RNA polymerase II"/>
    <property type="evidence" value="ECO:0007669"/>
    <property type="project" value="TreeGrafter"/>
</dbReference>
<dbReference type="InterPro" id="IPR010422">
    <property type="entry name" value="Ccdc124/Oxs1"/>
</dbReference>
<keyword evidence="6" id="KW-1185">Reference proteome</keyword>
<evidence type="ECO:0000313" key="6">
    <source>
        <dbReference type="Proteomes" id="UP000031737"/>
    </source>
</evidence>
<dbReference type="Proteomes" id="UP000031737">
    <property type="component" value="Unassembled WGS sequence"/>
</dbReference>
<feature type="domain" description="Coiled-coil" evidence="4">
    <location>
        <begin position="135"/>
        <end position="230"/>
    </location>
</feature>
<evidence type="ECO:0000256" key="2">
    <source>
        <dbReference type="ARBA" id="ARBA00023054"/>
    </source>
</evidence>
<feature type="compositionally biased region" description="Polar residues" evidence="3">
    <location>
        <begin position="1"/>
        <end position="10"/>
    </location>
</feature>
<gene>
    <name evidence="5" type="ORF">TRSC58_03830</name>
</gene>
<evidence type="ECO:0000259" key="4">
    <source>
        <dbReference type="Pfam" id="PF06244"/>
    </source>
</evidence>